<evidence type="ECO:0000313" key="2">
    <source>
        <dbReference type="Proteomes" id="UP000548304"/>
    </source>
</evidence>
<dbReference type="AlphaFoldDB" id="A0A852YX19"/>
<comment type="caution">
    <text evidence="1">The sequence shown here is derived from an EMBL/GenBank/DDBJ whole genome shotgun (WGS) entry which is preliminary data.</text>
</comment>
<gene>
    <name evidence="1" type="ORF">FHR84_002515</name>
</gene>
<dbReference type="Proteomes" id="UP000548304">
    <property type="component" value="Unassembled WGS sequence"/>
</dbReference>
<name>A0A852YX19_9ACTN</name>
<accession>A0A852YX19</accession>
<dbReference type="RefSeq" id="WP_179535607.1">
    <property type="nucleotide sequence ID" value="NZ_JACBYW010000004.1"/>
</dbReference>
<keyword evidence="2" id="KW-1185">Reference proteome</keyword>
<sequence>MRPGELATWAAHEQWTMEQLAYDIPRGAATGAQCRDAAVAFEGIAERLRGYADELDGAEVTEGGVDD</sequence>
<protein>
    <submittedName>
        <fullName evidence="1">Uncharacterized protein</fullName>
    </submittedName>
</protein>
<evidence type="ECO:0000313" key="1">
    <source>
        <dbReference type="EMBL" id="NYH79181.1"/>
    </source>
</evidence>
<dbReference type="EMBL" id="JACBYW010000004">
    <property type="protein sequence ID" value="NYH79181.1"/>
    <property type="molecule type" value="Genomic_DNA"/>
</dbReference>
<proteinExistence type="predicted"/>
<reference evidence="1 2" key="1">
    <citation type="submission" date="2020-07" db="EMBL/GenBank/DDBJ databases">
        <title>Genomic Encyclopedia of Type Strains, Phase III (KMG-III): the genomes of soil and plant-associated and newly described type strains.</title>
        <authorList>
            <person name="Whitman W."/>
        </authorList>
    </citation>
    <scope>NUCLEOTIDE SEQUENCE [LARGE SCALE GENOMIC DNA]</scope>
    <source>
        <strain evidence="1 2">CECT 8576</strain>
    </source>
</reference>
<organism evidence="1 2">
    <name type="scientific">Actinopolyspora biskrensis</name>
    <dbReference type="NCBI Taxonomy" id="1470178"/>
    <lineage>
        <taxon>Bacteria</taxon>
        <taxon>Bacillati</taxon>
        <taxon>Actinomycetota</taxon>
        <taxon>Actinomycetes</taxon>
        <taxon>Actinopolysporales</taxon>
        <taxon>Actinopolysporaceae</taxon>
        <taxon>Actinopolyspora</taxon>
    </lineage>
</organism>